<evidence type="ECO:0000256" key="9">
    <source>
        <dbReference type="ARBA" id="ARBA00022759"/>
    </source>
</evidence>
<dbReference type="GO" id="GO:0016020">
    <property type="term" value="C:membrane"/>
    <property type="evidence" value="ECO:0007669"/>
    <property type="project" value="UniProtKB-SubCell"/>
</dbReference>
<keyword evidence="12" id="KW-1133">Transmembrane helix</keyword>
<dbReference type="GO" id="GO:0016787">
    <property type="term" value="F:hydrolase activity"/>
    <property type="evidence" value="ECO:0007669"/>
    <property type="project" value="UniProtKB-KW"/>
</dbReference>
<dbReference type="InterPro" id="IPR035437">
    <property type="entry name" value="SNase_OB-fold_sf"/>
</dbReference>
<accession>A0A9N9YFW9</accession>
<evidence type="ECO:0000313" key="18">
    <source>
        <dbReference type="Proteomes" id="UP000696573"/>
    </source>
</evidence>
<feature type="domain" description="TNase-like" evidence="16">
    <location>
        <begin position="120"/>
        <end position="278"/>
    </location>
</feature>
<keyword evidence="6" id="KW-0812">Transmembrane</keyword>
<evidence type="ECO:0000256" key="10">
    <source>
        <dbReference type="ARBA" id="ARBA00022801"/>
    </source>
</evidence>
<keyword evidence="10" id="KW-0378">Hydrolase</keyword>
<dbReference type="Gene3D" id="2.40.50.90">
    <property type="match status" value="1"/>
</dbReference>
<evidence type="ECO:0000256" key="5">
    <source>
        <dbReference type="ARBA" id="ARBA00014651"/>
    </source>
</evidence>
<evidence type="ECO:0000256" key="6">
    <source>
        <dbReference type="ARBA" id="ARBA00022692"/>
    </source>
</evidence>
<dbReference type="Pfam" id="PF00565">
    <property type="entry name" value="SNase"/>
    <property type="match status" value="1"/>
</dbReference>
<comment type="similarity">
    <text evidence="3">Belongs to the LCL3 family.</text>
</comment>
<reference evidence="17" key="1">
    <citation type="submission" date="2021-10" db="EMBL/GenBank/DDBJ databases">
        <authorList>
            <person name="Piombo E."/>
        </authorList>
    </citation>
    <scope>NUCLEOTIDE SEQUENCE</scope>
</reference>
<evidence type="ECO:0000256" key="8">
    <source>
        <dbReference type="ARBA" id="ARBA00022723"/>
    </source>
</evidence>
<dbReference type="OrthoDB" id="430293at2759"/>
<keyword evidence="7" id="KW-0540">Nuclease</keyword>
<feature type="region of interest" description="Disordered" evidence="15">
    <location>
        <begin position="36"/>
        <end position="67"/>
    </location>
</feature>
<keyword evidence="13" id="KW-0496">Mitochondrion</keyword>
<evidence type="ECO:0000256" key="1">
    <source>
        <dbReference type="ARBA" id="ARBA00004167"/>
    </source>
</evidence>
<feature type="region of interest" description="Disordered" evidence="15">
    <location>
        <begin position="270"/>
        <end position="301"/>
    </location>
</feature>
<dbReference type="SUPFAM" id="SSF50199">
    <property type="entry name" value="Staphylococcal nuclease"/>
    <property type="match status" value="1"/>
</dbReference>
<evidence type="ECO:0000256" key="14">
    <source>
        <dbReference type="ARBA" id="ARBA00023136"/>
    </source>
</evidence>
<evidence type="ECO:0000256" key="2">
    <source>
        <dbReference type="ARBA" id="ARBA00004173"/>
    </source>
</evidence>
<evidence type="ECO:0000256" key="11">
    <source>
        <dbReference type="ARBA" id="ARBA00022837"/>
    </source>
</evidence>
<feature type="compositionally biased region" description="Basic and acidic residues" evidence="15">
    <location>
        <begin position="284"/>
        <end position="301"/>
    </location>
</feature>
<comment type="caution">
    <text evidence="17">The sequence shown here is derived from an EMBL/GenBank/DDBJ whole genome shotgun (WGS) entry which is preliminary data.</text>
</comment>
<evidence type="ECO:0000256" key="7">
    <source>
        <dbReference type="ARBA" id="ARBA00022722"/>
    </source>
</evidence>
<organism evidence="17 18">
    <name type="scientific">Clonostachys rhizophaga</name>
    <dbReference type="NCBI Taxonomy" id="160324"/>
    <lineage>
        <taxon>Eukaryota</taxon>
        <taxon>Fungi</taxon>
        <taxon>Dikarya</taxon>
        <taxon>Ascomycota</taxon>
        <taxon>Pezizomycotina</taxon>
        <taxon>Sordariomycetes</taxon>
        <taxon>Hypocreomycetidae</taxon>
        <taxon>Hypocreales</taxon>
        <taxon>Bionectriaceae</taxon>
        <taxon>Clonostachys</taxon>
    </lineage>
</organism>
<dbReference type="PROSITE" id="PS50830">
    <property type="entry name" value="TNASE_3"/>
    <property type="match status" value="1"/>
</dbReference>
<evidence type="ECO:0000256" key="4">
    <source>
        <dbReference type="ARBA" id="ARBA00013404"/>
    </source>
</evidence>
<dbReference type="AlphaFoldDB" id="A0A9N9YFW9"/>
<name>A0A9N9YFW9_9HYPO</name>
<feature type="non-terminal residue" evidence="17">
    <location>
        <position position="1"/>
    </location>
</feature>
<keyword evidence="11" id="KW-0106">Calcium</keyword>
<gene>
    <name evidence="17" type="ORF">CRHIZ90672A_00007434</name>
</gene>
<dbReference type="FunFam" id="2.40.50.90:FF:000029">
    <property type="entry name" value="Probable endonuclease lcl3"/>
    <property type="match status" value="1"/>
</dbReference>
<feature type="compositionally biased region" description="Polar residues" evidence="15">
    <location>
        <begin position="1"/>
        <end position="17"/>
    </location>
</feature>
<feature type="compositionally biased region" description="Polar residues" evidence="15">
    <location>
        <begin position="56"/>
        <end position="67"/>
    </location>
</feature>
<dbReference type="Proteomes" id="UP000696573">
    <property type="component" value="Unassembled WGS sequence"/>
</dbReference>
<keyword evidence="8" id="KW-0479">Metal-binding</keyword>
<dbReference type="EMBL" id="CABFNQ020000461">
    <property type="protein sequence ID" value="CAH0016254.1"/>
    <property type="molecule type" value="Genomic_DNA"/>
</dbReference>
<sequence length="301" mass="33713">PTISDSNGGLVSDATSDLKTRRTAQQLDLRVKSTMVWPFGSSGSGKEKSSDNGSNAKSKQPVSWSDSLSISTPDQFAAAKEWAPMVVFSLVGLGALQLYSNYLRRIPGAAFVRPSFFRSRSLYGRVTSVGDGDNFHMFHTPGGKAVGWGWLRRIPNTRKDLKDRTIPIRIAGVDAPEGAHFGKPAQPFAAEALKWLSDYLLHRNIRAYVYKRDQYNRIVATVYVRRFFIRRNVGLEMVKRGLATTYEAKSGAEYGGLKDVYERAEAKAKRQRKGMWAGNPNEFESPRQYKEKWGKHEKPSG</sequence>
<evidence type="ECO:0000256" key="12">
    <source>
        <dbReference type="ARBA" id="ARBA00022989"/>
    </source>
</evidence>
<protein>
    <recommendedName>
        <fullName evidence="4">Probable endonuclease LCL3</fullName>
    </recommendedName>
    <alternativeName>
        <fullName evidence="5">Probable endonuclease lcl3</fullName>
    </alternativeName>
</protein>
<evidence type="ECO:0000259" key="16">
    <source>
        <dbReference type="PROSITE" id="PS50830"/>
    </source>
</evidence>
<keyword evidence="18" id="KW-1185">Reference proteome</keyword>
<dbReference type="PANTHER" id="PTHR12302">
    <property type="entry name" value="EBNA2 BINDING PROTEIN P100"/>
    <property type="match status" value="1"/>
</dbReference>
<dbReference type="GO" id="GO:0046872">
    <property type="term" value="F:metal ion binding"/>
    <property type="evidence" value="ECO:0007669"/>
    <property type="project" value="UniProtKB-KW"/>
</dbReference>
<proteinExistence type="inferred from homology"/>
<evidence type="ECO:0000256" key="15">
    <source>
        <dbReference type="SAM" id="MobiDB-lite"/>
    </source>
</evidence>
<dbReference type="InterPro" id="IPR016071">
    <property type="entry name" value="Staphylococal_nuclease_OB-fold"/>
</dbReference>
<dbReference type="SMART" id="SM00318">
    <property type="entry name" value="SNc"/>
    <property type="match status" value="1"/>
</dbReference>
<feature type="region of interest" description="Disordered" evidence="15">
    <location>
        <begin position="1"/>
        <end position="23"/>
    </location>
</feature>
<evidence type="ECO:0000256" key="3">
    <source>
        <dbReference type="ARBA" id="ARBA00005435"/>
    </source>
</evidence>
<dbReference type="GO" id="GO:0004519">
    <property type="term" value="F:endonuclease activity"/>
    <property type="evidence" value="ECO:0007669"/>
    <property type="project" value="UniProtKB-KW"/>
</dbReference>
<dbReference type="PANTHER" id="PTHR12302:SF3">
    <property type="entry name" value="SERINE_THREONINE-PROTEIN KINASE 31"/>
    <property type="match status" value="1"/>
</dbReference>
<evidence type="ECO:0000313" key="17">
    <source>
        <dbReference type="EMBL" id="CAH0016254.1"/>
    </source>
</evidence>
<keyword evidence="9" id="KW-0255">Endonuclease</keyword>
<evidence type="ECO:0000256" key="13">
    <source>
        <dbReference type="ARBA" id="ARBA00023128"/>
    </source>
</evidence>
<comment type="subcellular location">
    <subcellularLocation>
        <location evidence="1">Membrane</location>
        <topology evidence="1">Single-pass membrane protein</topology>
    </subcellularLocation>
    <subcellularLocation>
        <location evidence="2">Mitochondrion</location>
    </subcellularLocation>
</comment>
<keyword evidence="14" id="KW-0472">Membrane</keyword>
<dbReference type="GO" id="GO:0005739">
    <property type="term" value="C:mitochondrion"/>
    <property type="evidence" value="ECO:0007669"/>
    <property type="project" value="UniProtKB-SubCell"/>
</dbReference>